<dbReference type="PANTHER" id="PTHR46796">
    <property type="entry name" value="HTH-TYPE TRANSCRIPTIONAL ACTIVATOR RHAS-RELATED"/>
    <property type="match status" value="1"/>
</dbReference>
<evidence type="ECO:0000313" key="8">
    <source>
        <dbReference type="Proteomes" id="UP001143328"/>
    </source>
</evidence>
<keyword evidence="4" id="KW-0804">Transcription</keyword>
<gene>
    <name evidence="7" type="ORF">GCM10017655_41760</name>
</gene>
<organism evidence="7 8">
    <name type="scientific">Pseudomonas turukhanskensis</name>
    <dbReference type="NCBI Taxonomy" id="1806536"/>
    <lineage>
        <taxon>Bacteria</taxon>
        <taxon>Pseudomonadati</taxon>
        <taxon>Pseudomonadota</taxon>
        <taxon>Gammaproteobacteria</taxon>
        <taxon>Pseudomonadales</taxon>
        <taxon>Pseudomonadaceae</taxon>
        <taxon>Pseudomonas</taxon>
    </lineage>
</organism>
<dbReference type="InterPro" id="IPR050204">
    <property type="entry name" value="AraC_XylS_family_regulators"/>
</dbReference>
<dbReference type="Pfam" id="PF12833">
    <property type="entry name" value="HTH_18"/>
    <property type="match status" value="1"/>
</dbReference>
<reference evidence="7" key="1">
    <citation type="journal article" date="2014" name="Int. J. Syst. Evol. Microbiol.">
        <title>Complete genome sequence of Corynebacterium casei LMG S-19264T (=DSM 44701T), isolated from a smear-ripened cheese.</title>
        <authorList>
            <consortium name="US DOE Joint Genome Institute (JGI-PGF)"/>
            <person name="Walter F."/>
            <person name="Albersmeier A."/>
            <person name="Kalinowski J."/>
            <person name="Ruckert C."/>
        </authorList>
    </citation>
    <scope>NUCLEOTIDE SEQUENCE</scope>
    <source>
        <strain evidence="7">VKM B-2935</strain>
    </source>
</reference>
<comment type="function">
    <text evidence="5">Regulatory protein of the TOL plasmid xyl operons. XylS activates the xylXYZLTEGFJQKIH operon required for the degradation of toluene, m-xylene and p-xylene.</text>
</comment>
<reference evidence="7" key="2">
    <citation type="submission" date="2023-01" db="EMBL/GenBank/DDBJ databases">
        <authorList>
            <person name="Sun Q."/>
            <person name="Evtushenko L."/>
        </authorList>
    </citation>
    <scope>NUCLEOTIDE SEQUENCE</scope>
    <source>
        <strain evidence="7">VKM B-2935</strain>
    </source>
</reference>
<dbReference type="GO" id="GO:0043565">
    <property type="term" value="F:sequence-specific DNA binding"/>
    <property type="evidence" value="ECO:0007669"/>
    <property type="project" value="InterPro"/>
</dbReference>
<evidence type="ECO:0000259" key="6">
    <source>
        <dbReference type="PROSITE" id="PS01124"/>
    </source>
</evidence>
<feature type="domain" description="HTH araC/xylS-type" evidence="6">
    <location>
        <begin position="194"/>
        <end position="292"/>
    </location>
</feature>
<dbReference type="GO" id="GO:0003700">
    <property type="term" value="F:DNA-binding transcription factor activity"/>
    <property type="evidence" value="ECO:0007669"/>
    <property type="project" value="InterPro"/>
</dbReference>
<protein>
    <submittedName>
        <fullName evidence="7">AraC family transcriptional regulator</fullName>
    </submittedName>
</protein>
<name>A0A9W6K9B3_9PSED</name>
<evidence type="ECO:0000256" key="3">
    <source>
        <dbReference type="ARBA" id="ARBA00023159"/>
    </source>
</evidence>
<dbReference type="PROSITE" id="PS01124">
    <property type="entry name" value="HTH_ARAC_FAMILY_2"/>
    <property type="match status" value="1"/>
</dbReference>
<dbReference type="SMART" id="SM00342">
    <property type="entry name" value="HTH_ARAC"/>
    <property type="match status" value="1"/>
</dbReference>
<evidence type="ECO:0000256" key="1">
    <source>
        <dbReference type="ARBA" id="ARBA00023015"/>
    </source>
</evidence>
<sequence length="296" mass="33009">MTDTITPYQIPQWVPGETVGSSDALGWKEVIQRSYRLCAVDVVVPPVDHFAVMLQCAEPVELQRRSGPRWQRERYAKGDVSLLSVAQESHWRWVDTLEVSHVYLSRRLLITVAEELAAREVSEVTLRDVLVTTDPVLTYLATAITAEAALPGLGAGVYVEALATQMAVHLLRRYSTVSFQPHTSHSKLDGPRLRKLRHYVDEHLHDTLSVAQLAEQVGMGSWAFSRAFKQATGSPAHQYIVSARVKRAQALLTDARLPLRDIAAQCGFSDQAHMTRLLKAALGLTPRQLRTHPHVT</sequence>
<keyword evidence="8" id="KW-1185">Reference proteome</keyword>
<evidence type="ECO:0000256" key="4">
    <source>
        <dbReference type="ARBA" id="ARBA00023163"/>
    </source>
</evidence>
<dbReference type="RefSeq" id="WP_271197355.1">
    <property type="nucleotide sequence ID" value="NZ_BSFN01000017.1"/>
</dbReference>
<dbReference type="InterPro" id="IPR018060">
    <property type="entry name" value="HTH_AraC"/>
</dbReference>
<dbReference type="Gene3D" id="1.10.10.60">
    <property type="entry name" value="Homeodomain-like"/>
    <property type="match status" value="1"/>
</dbReference>
<dbReference type="InterPro" id="IPR009057">
    <property type="entry name" value="Homeodomain-like_sf"/>
</dbReference>
<proteinExistence type="predicted"/>
<dbReference type="AlphaFoldDB" id="A0A9W6K9B3"/>
<dbReference type="PANTHER" id="PTHR46796:SF6">
    <property type="entry name" value="ARAC SUBFAMILY"/>
    <property type="match status" value="1"/>
</dbReference>
<evidence type="ECO:0000256" key="2">
    <source>
        <dbReference type="ARBA" id="ARBA00023125"/>
    </source>
</evidence>
<evidence type="ECO:0000256" key="5">
    <source>
        <dbReference type="ARBA" id="ARBA00037345"/>
    </source>
</evidence>
<dbReference type="Proteomes" id="UP001143328">
    <property type="component" value="Unassembled WGS sequence"/>
</dbReference>
<keyword evidence="1" id="KW-0805">Transcription regulation</keyword>
<dbReference type="SUPFAM" id="SSF46689">
    <property type="entry name" value="Homeodomain-like"/>
    <property type="match status" value="2"/>
</dbReference>
<accession>A0A9W6K9B3</accession>
<keyword evidence="2" id="KW-0238">DNA-binding</keyword>
<dbReference type="EMBL" id="BSFN01000017">
    <property type="protein sequence ID" value="GLK91112.1"/>
    <property type="molecule type" value="Genomic_DNA"/>
</dbReference>
<evidence type="ECO:0000313" key="7">
    <source>
        <dbReference type="EMBL" id="GLK91112.1"/>
    </source>
</evidence>
<keyword evidence="3" id="KW-0010">Activator</keyword>
<comment type="caution">
    <text evidence="7">The sequence shown here is derived from an EMBL/GenBank/DDBJ whole genome shotgun (WGS) entry which is preliminary data.</text>
</comment>